<keyword evidence="3" id="KW-0489">Methyltransferase</keyword>
<name>A0A410WZC5_9BACL</name>
<dbReference type="EMBL" id="JAMDMJ010000015">
    <property type="protein sequence ID" value="MCY9596897.1"/>
    <property type="molecule type" value="Genomic_DNA"/>
</dbReference>
<keyword evidence="3" id="KW-0808">Transferase</keyword>
<dbReference type="KEGG" id="pchi:PC41400_19855"/>
<dbReference type="Proteomes" id="UP001527202">
    <property type="component" value="Unassembled WGS sequence"/>
</dbReference>
<dbReference type="AlphaFoldDB" id="A0A410WZC5"/>
<evidence type="ECO:0000313" key="2">
    <source>
        <dbReference type="EMBL" id="MCY9596897.1"/>
    </source>
</evidence>
<accession>A0A410WZC5</accession>
<evidence type="ECO:0000313" key="4">
    <source>
        <dbReference type="Proteomes" id="UP000288943"/>
    </source>
</evidence>
<proteinExistence type="predicted"/>
<dbReference type="GO" id="GO:0032259">
    <property type="term" value="P:methylation"/>
    <property type="evidence" value="ECO:0007669"/>
    <property type="project" value="UniProtKB-KW"/>
</dbReference>
<feature type="domain" description="Methyltransferase" evidence="1">
    <location>
        <begin position="41"/>
        <end position="140"/>
    </location>
</feature>
<dbReference type="CDD" id="cd02440">
    <property type="entry name" value="AdoMet_MTases"/>
    <property type="match status" value="1"/>
</dbReference>
<dbReference type="SUPFAM" id="SSF53335">
    <property type="entry name" value="S-adenosyl-L-methionine-dependent methyltransferases"/>
    <property type="match status" value="1"/>
</dbReference>
<evidence type="ECO:0000313" key="5">
    <source>
        <dbReference type="Proteomes" id="UP001527202"/>
    </source>
</evidence>
<evidence type="ECO:0000259" key="1">
    <source>
        <dbReference type="Pfam" id="PF13649"/>
    </source>
</evidence>
<dbReference type="Proteomes" id="UP000288943">
    <property type="component" value="Chromosome"/>
</dbReference>
<dbReference type="Pfam" id="PF13649">
    <property type="entry name" value="Methyltransf_25"/>
    <property type="match status" value="1"/>
</dbReference>
<organism evidence="3 4">
    <name type="scientific">Paenibacillus chitinolyticus</name>
    <dbReference type="NCBI Taxonomy" id="79263"/>
    <lineage>
        <taxon>Bacteria</taxon>
        <taxon>Bacillati</taxon>
        <taxon>Bacillota</taxon>
        <taxon>Bacilli</taxon>
        <taxon>Bacillales</taxon>
        <taxon>Paenibacillaceae</taxon>
        <taxon>Paenibacillus</taxon>
    </lineage>
</organism>
<dbReference type="Gene3D" id="3.40.50.150">
    <property type="entry name" value="Vaccinia Virus protein VP39"/>
    <property type="match status" value="1"/>
</dbReference>
<dbReference type="OrthoDB" id="9810615at2"/>
<sequence length="270" mass="30245">MKPIVNYYSQFDEWGRLDREPWEYTINLSFIKKYLPAGSAVLDNGAGPGKYAMELAREGHDVTLADLTSKLVETARSKAAELGLLDRFRGFHAADARDLSLFGDGQFDASLMLGPLYHLQGAEDREKAVRELHRVTAKDGWVFVAFMPRIRHLANSLRDPLNWKPNDTVRGLEAFAETGRFDHSDAGRFTGAYYFPVGDIVPFMETNGFGTVKLIGSGSIAAGMTGEQWDYWRSQGEEVSRRVLDLIMQAAEDPYNLGSSSHLLYVGRRL</sequence>
<dbReference type="InterPro" id="IPR041698">
    <property type="entry name" value="Methyltransf_25"/>
</dbReference>
<dbReference type="RefSeq" id="WP_042227125.1">
    <property type="nucleotide sequence ID" value="NZ_CP026520.1"/>
</dbReference>
<reference evidence="2 5" key="2">
    <citation type="submission" date="2022-05" db="EMBL/GenBank/DDBJ databases">
        <title>Genome Sequencing of Bee-Associated Microbes.</title>
        <authorList>
            <person name="Dunlap C."/>
        </authorList>
    </citation>
    <scope>NUCLEOTIDE SEQUENCE [LARGE SCALE GENOMIC DNA]</scope>
    <source>
        <strain evidence="2 5">NRRL B-23120</strain>
    </source>
</reference>
<keyword evidence="5" id="KW-1185">Reference proteome</keyword>
<dbReference type="EMBL" id="CP026520">
    <property type="protein sequence ID" value="QAV19788.1"/>
    <property type="molecule type" value="Genomic_DNA"/>
</dbReference>
<dbReference type="GO" id="GO:0008168">
    <property type="term" value="F:methyltransferase activity"/>
    <property type="evidence" value="ECO:0007669"/>
    <property type="project" value="UniProtKB-KW"/>
</dbReference>
<gene>
    <name evidence="2" type="ORF">M5X16_14050</name>
    <name evidence="3" type="ORF">PC41400_19855</name>
</gene>
<dbReference type="GeneID" id="95377052"/>
<reference evidence="3 4" key="1">
    <citation type="submission" date="2018-01" db="EMBL/GenBank/DDBJ databases">
        <title>The whole genome sequencing and assembly of Paenibacillus chitinolyticus KCCM 41400 strain.</title>
        <authorList>
            <person name="Kim J.-Y."/>
            <person name="Park M.-K."/>
            <person name="Lee Y.-J."/>
            <person name="Yi H."/>
            <person name="Bahn Y.-S."/>
            <person name="Kim J.F."/>
            <person name="Lee D.-W."/>
        </authorList>
    </citation>
    <scope>NUCLEOTIDE SEQUENCE [LARGE SCALE GENOMIC DNA]</scope>
    <source>
        <strain evidence="3 4">KCCM 41400</strain>
    </source>
</reference>
<protein>
    <submittedName>
        <fullName evidence="3">Class I SAM-dependent methyltransferase</fullName>
    </submittedName>
</protein>
<dbReference type="InterPro" id="IPR029063">
    <property type="entry name" value="SAM-dependent_MTases_sf"/>
</dbReference>
<evidence type="ECO:0000313" key="3">
    <source>
        <dbReference type="EMBL" id="QAV19788.1"/>
    </source>
</evidence>